<keyword evidence="4 7" id="KW-1133">Transmembrane helix</keyword>
<comment type="subcellular location">
    <subcellularLocation>
        <location evidence="1">Membrane</location>
        <topology evidence="1">Multi-pass membrane protein</topology>
    </subcellularLocation>
</comment>
<evidence type="ECO:0000256" key="6">
    <source>
        <dbReference type="SAM" id="MobiDB-lite"/>
    </source>
</evidence>
<dbReference type="Proteomes" id="UP000030641">
    <property type="component" value="Unassembled WGS sequence"/>
</dbReference>
<feature type="transmembrane region" description="Helical" evidence="7">
    <location>
        <begin position="152"/>
        <end position="170"/>
    </location>
</feature>
<protein>
    <recommendedName>
        <fullName evidence="10">Major facilitator superfamily (MFS) profile domain-containing protein</fullName>
    </recommendedName>
</protein>
<dbReference type="SUPFAM" id="SSF103473">
    <property type="entry name" value="MFS general substrate transporter"/>
    <property type="match status" value="1"/>
</dbReference>
<dbReference type="InParanoid" id="A0A074Y9K3"/>
<dbReference type="OMA" id="TGWITIS"/>
<dbReference type="EMBL" id="KL584769">
    <property type="protein sequence ID" value="KEQ92614.1"/>
    <property type="molecule type" value="Genomic_DNA"/>
</dbReference>
<keyword evidence="5 7" id="KW-0472">Membrane</keyword>
<dbReference type="GO" id="GO:0022857">
    <property type="term" value="F:transmembrane transporter activity"/>
    <property type="evidence" value="ECO:0007669"/>
    <property type="project" value="TreeGrafter"/>
</dbReference>
<dbReference type="PANTHER" id="PTHR23501:SF102">
    <property type="entry name" value="DRUG TRANSPORTER, PUTATIVE (AFU_ORTHOLOGUE AFUA_3G08530)-RELATED"/>
    <property type="match status" value="1"/>
</dbReference>
<name>A0A074Y9K3_AURSE</name>
<feature type="transmembrane region" description="Helical" evidence="7">
    <location>
        <begin position="12"/>
        <end position="34"/>
    </location>
</feature>
<feature type="transmembrane region" description="Helical" evidence="7">
    <location>
        <begin position="86"/>
        <end position="106"/>
    </location>
</feature>
<dbReference type="GO" id="GO:0005886">
    <property type="term" value="C:plasma membrane"/>
    <property type="evidence" value="ECO:0007669"/>
    <property type="project" value="TreeGrafter"/>
</dbReference>
<evidence type="ECO:0000256" key="5">
    <source>
        <dbReference type="ARBA" id="ARBA00023136"/>
    </source>
</evidence>
<feature type="transmembrane region" description="Helical" evidence="7">
    <location>
        <begin position="46"/>
        <end position="65"/>
    </location>
</feature>
<evidence type="ECO:0000313" key="8">
    <source>
        <dbReference type="EMBL" id="KEQ92614.1"/>
    </source>
</evidence>
<organism evidence="8 9">
    <name type="scientific">Aureobasidium subglaciale (strain EXF-2481)</name>
    <name type="common">Aureobasidium pullulans var. subglaciale</name>
    <dbReference type="NCBI Taxonomy" id="1043005"/>
    <lineage>
        <taxon>Eukaryota</taxon>
        <taxon>Fungi</taxon>
        <taxon>Dikarya</taxon>
        <taxon>Ascomycota</taxon>
        <taxon>Pezizomycotina</taxon>
        <taxon>Dothideomycetes</taxon>
        <taxon>Dothideomycetidae</taxon>
        <taxon>Dothideales</taxon>
        <taxon>Saccotheciaceae</taxon>
        <taxon>Aureobasidium</taxon>
    </lineage>
</organism>
<dbReference type="GeneID" id="25364528"/>
<evidence type="ECO:0000256" key="1">
    <source>
        <dbReference type="ARBA" id="ARBA00004141"/>
    </source>
</evidence>
<dbReference type="HOGENOM" id="CLU_000960_22_0_1"/>
<comment type="similarity">
    <text evidence="2">Belongs to the major facilitator superfamily. TCR/Tet family.</text>
</comment>
<accession>A0A074Y9K3</accession>
<evidence type="ECO:0000313" key="9">
    <source>
        <dbReference type="Proteomes" id="UP000030641"/>
    </source>
</evidence>
<evidence type="ECO:0008006" key="10">
    <source>
        <dbReference type="Google" id="ProtNLM"/>
    </source>
</evidence>
<proteinExistence type="inferred from homology"/>
<reference evidence="8 9" key="1">
    <citation type="journal article" date="2014" name="BMC Genomics">
        <title>Genome sequencing of four Aureobasidium pullulans varieties: biotechnological potential, stress tolerance, and description of new species.</title>
        <authorList>
            <person name="Gostin Ar C."/>
            <person name="Ohm R.A."/>
            <person name="Kogej T."/>
            <person name="Sonjak S."/>
            <person name="Turk M."/>
            <person name="Zajc J."/>
            <person name="Zalar P."/>
            <person name="Grube M."/>
            <person name="Sun H."/>
            <person name="Han J."/>
            <person name="Sharma A."/>
            <person name="Chiniquy J."/>
            <person name="Ngan C.Y."/>
            <person name="Lipzen A."/>
            <person name="Barry K."/>
            <person name="Grigoriev I.V."/>
            <person name="Gunde-Cimerman N."/>
        </authorList>
    </citation>
    <scope>NUCLEOTIDE SEQUENCE [LARGE SCALE GENOMIC DNA]</scope>
    <source>
        <strain evidence="8 9">EXF-2481</strain>
    </source>
</reference>
<gene>
    <name evidence="8" type="ORF">AUEXF2481DRAFT_31870</name>
</gene>
<evidence type="ECO:0000256" key="4">
    <source>
        <dbReference type="ARBA" id="ARBA00022989"/>
    </source>
</evidence>
<dbReference type="PANTHER" id="PTHR23501">
    <property type="entry name" value="MAJOR FACILITATOR SUPERFAMILY"/>
    <property type="match status" value="1"/>
</dbReference>
<sequence length="288" mass="31473">MHNPRTPLKPGLIAMDWIGNILAVGSTLKVLLGLEFGGVEFLWKSATVICLIVFSVIGVALFTVYESEIASHPVIPLRIFRYRNSISACSLSFSYAMVFLRGTYWLPLYFQAVLGANSLLSGVYLLLYVVASSFLSTNIDPRDIGAATSTYSFARQIGTSVSVVLGGVVFSNVRNSQQSGLESAVGPQLALQFAGGDAFASVPLIARLPAAQQQMIRTAYWEALQKMFILYACAAFTAFLIGLSLRQAKLSQEHQEHKTGLQSLKNEQDRRNLQADAEPAVQRKKGEQ</sequence>
<feature type="transmembrane region" description="Helical" evidence="7">
    <location>
        <begin position="228"/>
        <end position="245"/>
    </location>
</feature>
<dbReference type="OrthoDB" id="10021397at2759"/>
<evidence type="ECO:0000256" key="3">
    <source>
        <dbReference type="ARBA" id="ARBA00022692"/>
    </source>
</evidence>
<evidence type="ECO:0000256" key="7">
    <source>
        <dbReference type="SAM" id="Phobius"/>
    </source>
</evidence>
<feature type="region of interest" description="Disordered" evidence="6">
    <location>
        <begin position="256"/>
        <end position="288"/>
    </location>
</feature>
<keyword evidence="9" id="KW-1185">Reference proteome</keyword>
<dbReference type="InterPro" id="IPR036259">
    <property type="entry name" value="MFS_trans_sf"/>
</dbReference>
<feature type="transmembrane region" description="Helical" evidence="7">
    <location>
        <begin position="112"/>
        <end position="131"/>
    </location>
</feature>
<dbReference type="AlphaFoldDB" id="A0A074Y9K3"/>
<dbReference type="RefSeq" id="XP_013341119.1">
    <property type="nucleotide sequence ID" value="XM_013485665.1"/>
</dbReference>
<evidence type="ECO:0000256" key="2">
    <source>
        <dbReference type="ARBA" id="ARBA00007520"/>
    </source>
</evidence>
<keyword evidence="3 7" id="KW-0812">Transmembrane</keyword>